<keyword evidence="5" id="KW-1185">Reference proteome</keyword>
<dbReference type="Gene3D" id="3.40.50.2300">
    <property type="match status" value="1"/>
</dbReference>
<dbReference type="SUPFAM" id="SSF52172">
    <property type="entry name" value="CheY-like"/>
    <property type="match status" value="1"/>
</dbReference>
<name>A0A6I6JZ82_9BACT</name>
<dbReference type="Pfam" id="PF04397">
    <property type="entry name" value="LytTR"/>
    <property type="match status" value="1"/>
</dbReference>
<dbReference type="EMBL" id="CP046401">
    <property type="protein sequence ID" value="QGY46460.1"/>
    <property type="molecule type" value="Genomic_DNA"/>
</dbReference>
<evidence type="ECO:0000256" key="1">
    <source>
        <dbReference type="PROSITE-ProRule" id="PRU00169"/>
    </source>
</evidence>
<evidence type="ECO:0000259" key="3">
    <source>
        <dbReference type="PROSITE" id="PS50930"/>
    </source>
</evidence>
<dbReference type="InterPro" id="IPR011006">
    <property type="entry name" value="CheY-like_superfamily"/>
</dbReference>
<dbReference type="Proteomes" id="UP000428260">
    <property type="component" value="Chromosome"/>
</dbReference>
<dbReference type="PANTHER" id="PTHR37299">
    <property type="entry name" value="TRANSCRIPTIONAL REGULATOR-RELATED"/>
    <property type="match status" value="1"/>
</dbReference>
<reference evidence="4 5" key="1">
    <citation type="submission" date="2019-11" db="EMBL/GenBank/DDBJ databases">
        <authorList>
            <person name="Zheng R.K."/>
            <person name="Sun C.M."/>
        </authorList>
    </citation>
    <scope>NUCLEOTIDE SEQUENCE [LARGE SCALE GENOMIC DNA]</scope>
    <source>
        <strain evidence="4 5">WC007</strain>
    </source>
</reference>
<dbReference type="PANTHER" id="PTHR37299:SF1">
    <property type="entry name" value="STAGE 0 SPORULATION PROTEIN A HOMOLOG"/>
    <property type="match status" value="1"/>
</dbReference>
<gene>
    <name evidence="4" type="ORF">GM418_23185</name>
</gene>
<keyword evidence="1" id="KW-0597">Phosphoprotein</keyword>
<organism evidence="4 5">
    <name type="scientific">Maribellus comscasis</name>
    <dbReference type="NCBI Taxonomy" id="2681766"/>
    <lineage>
        <taxon>Bacteria</taxon>
        <taxon>Pseudomonadati</taxon>
        <taxon>Bacteroidota</taxon>
        <taxon>Bacteroidia</taxon>
        <taxon>Marinilabiliales</taxon>
        <taxon>Prolixibacteraceae</taxon>
        <taxon>Maribellus</taxon>
    </lineage>
</organism>
<protein>
    <submittedName>
        <fullName evidence="4">Response regulator</fullName>
    </submittedName>
</protein>
<sequence length="252" mass="29077">MNILIIEDEPQTAKILKEIIKEENPAAKVDAITESISQSVDYLQKAQPDLIFSDIQLADGLSFEIFSRVEIHCPVVFCTAYDQYTLQAFKTNGIEYILKPVKNEDVKAAFEKVEKLKKVFSPGPELLESIQNIFGPKKGYKSSILIRYRESYIPVQVENIGLFVLQNEVVYAYTFDQKKQAVFKTLDEMEASLDPALFFRINRQTLVNRKAVLEIQPYFNRKMVIKTAFQTEEKLVVSRLKVSPFLEWMEQS</sequence>
<dbReference type="KEGG" id="mcos:GM418_23185"/>
<dbReference type="AlphaFoldDB" id="A0A6I6JZ82"/>
<dbReference type="SMART" id="SM00850">
    <property type="entry name" value="LytTR"/>
    <property type="match status" value="1"/>
</dbReference>
<evidence type="ECO:0000313" key="5">
    <source>
        <dbReference type="Proteomes" id="UP000428260"/>
    </source>
</evidence>
<feature type="domain" description="Response regulatory" evidence="2">
    <location>
        <begin position="2"/>
        <end position="114"/>
    </location>
</feature>
<feature type="modified residue" description="4-aspartylphosphate" evidence="1">
    <location>
        <position position="54"/>
    </location>
</feature>
<dbReference type="RefSeq" id="WP_158869593.1">
    <property type="nucleotide sequence ID" value="NZ_CP046401.1"/>
</dbReference>
<evidence type="ECO:0000259" key="2">
    <source>
        <dbReference type="PROSITE" id="PS50110"/>
    </source>
</evidence>
<dbReference type="Pfam" id="PF00072">
    <property type="entry name" value="Response_reg"/>
    <property type="match status" value="1"/>
</dbReference>
<dbReference type="InterPro" id="IPR007492">
    <property type="entry name" value="LytTR_DNA-bd_dom"/>
</dbReference>
<dbReference type="Gene3D" id="2.40.50.1020">
    <property type="entry name" value="LytTr DNA-binding domain"/>
    <property type="match status" value="1"/>
</dbReference>
<dbReference type="PROSITE" id="PS50930">
    <property type="entry name" value="HTH_LYTTR"/>
    <property type="match status" value="1"/>
</dbReference>
<dbReference type="InterPro" id="IPR046947">
    <property type="entry name" value="LytR-like"/>
</dbReference>
<dbReference type="PROSITE" id="PS50110">
    <property type="entry name" value="RESPONSE_REGULATORY"/>
    <property type="match status" value="1"/>
</dbReference>
<dbReference type="GO" id="GO:0000156">
    <property type="term" value="F:phosphorelay response regulator activity"/>
    <property type="evidence" value="ECO:0007669"/>
    <property type="project" value="InterPro"/>
</dbReference>
<dbReference type="GO" id="GO:0003677">
    <property type="term" value="F:DNA binding"/>
    <property type="evidence" value="ECO:0007669"/>
    <property type="project" value="InterPro"/>
</dbReference>
<feature type="domain" description="HTH LytTR-type" evidence="3">
    <location>
        <begin position="144"/>
        <end position="251"/>
    </location>
</feature>
<dbReference type="InterPro" id="IPR001789">
    <property type="entry name" value="Sig_transdc_resp-reg_receiver"/>
</dbReference>
<dbReference type="SMART" id="SM00448">
    <property type="entry name" value="REC"/>
    <property type="match status" value="1"/>
</dbReference>
<accession>A0A6I6JZ82</accession>
<evidence type="ECO:0000313" key="4">
    <source>
        <dbReference type="EMBL" id="QGY46460.1"/>
    </source>
</evidence>
<proteinExistence type="predicted"/>